<dbReference type="InterPro" id="IPR000014">
    <property type="entry name" value="PAS"/>
</dbReference>
<dbReference type="InterPro" id="IPR035965">
    <property type="entry name" value="PAS-like_dom_sf"/>
</dbReference>
<sequence>MTREPLLAGSTVSDRKRFQSNLRMDRHLPLIVVDTSGEIHHLTPPVYTLLEYSPQQPLDTCFFTHVHSRNLQQVRHDLHAMHRAGKRRAFWLLRLRTARGHWRWFQVQAHNALQDYGGIVLHLRPI</sequence>
<dbReference type="SUPFAM" id="SSF55785">
    <property type="entry name" value="PYP-like sensor domain (PAS domain)"/>
    <property type="match status" value="1"/>
</dbReference>
<protein>
    <recommendedName>
        <fullName evidence="1">PAS fold-3 domain-containing protein</fullName>
    </recommendedName>
</protein>
<reference evidence="2" key="1">
    <citation type="journal article" date="2020" name="mSystems">
        <title>Genome- and Community-Level Interaction Insights into Carbon Utilization and Element Cycling Functions of Hydrothermarchaeota in Hydrothermal Sediment.</title>
        <authorList>
            <person name="Zhou Z."/>
            <person name="Liu Y."/>
            <person name="Xu W."/>
            <person name="Pan J."/>
            <person name="Luo Z.H."/>
            <person name="Li M."/>
        </authorList>
    </citation>
    <scope>NUCLEOTIDE SEQUENCE [LARGE SCALE GENOMIC DNA]</scope>
    <source>
        <strain evidence="2">SpSt-143</strain>
    </source>
</reference>
<dbReference type="Gene3D" id="3.30.450.20">
    <property type="entry name" value="PAS domain"/>
    <property type="match status" value="1"/>
</dbReference>
<evidence type="ECO:0000313" key="2">
    <source>
        <dbReference type="EMBL" id="HER95306.1"/>
    </source>
</evidence>
<feature type="domain" description="PAS fold-3" evidence="1">
    <location>
        <begin position="42"/>
        <end position="117"/>
    </location>
</feature>
<dbReference type="EMBL" id="DSGB01000003">
    <property type="protein sequence ID" value="HER95306.1"/>
    <property type="molecule type" value="Genomic_DNA"/>
</dbReference>
<name>A0A7V2AZ32_RHOMR</name>
<gene>
    <name evidence="2" type="ORF">ENO59_02130</name>
</gene>
<dbReference type="InterPro" id="IPR013655">
    <property type="entry name" value="PAS_fold_3"/>
</dbReference>
<proteinExistence type="predicted"/>
<dbReference type="CDD" id="cd00130">
    <property type="entry name" value="PAS"/>
    <property type="match status" value="1"/>
</dbReference>
<dbReference type="AlphaFoldDB" id="A0A7V2AZ32"/>
<dbReference type="Pfam" id="PF08447">
    <property type="entry name" value="PAS_3"/>
    <property type="match status" value="1"/>
</dbReference>
<accession>A0A7V2AZ32</accession>
<evidence type="ECO:0000259" key="1">
    <source>
        <dbReference type="Pfam" id="PF08447"/>
    </source>
</evidence>
<organism evidence="2">
    <name type="scientific">Rhodothermus marinus</name>
    <name type="common">Rhodothermus obamensis</name>
    <dbReference type="NCBI Taxonomy" id="29549"/>
    <lineage>
        <taxon>Bacteria</taxon>
        <taxon>Pseudomonadati</taxon>
        <taxon>Rhodothermota</taxon>
        <taxon>Rhodothermia</taxon>
        <taxon>Rhodothermales</taxon>
        <taxon>Rhodothermaceae</taxon>
        <taxon>Rhodothermus</taxon>
    </lineage>
</organism>
<comment type="caution">
    <text evidence="2">The sequence shown here is derived from an EMBL/GenBank/DDBJ whole genome shotgun (WGS) entry which is preliminary data.</text>
</comment>